<protein>
    <submittedName>
        <fullName evidence="2">Uncharacterized protein</fullName>
    </submittedName>
</protein>
<name>A0AAJ0MA28_9PEZI</name>
<dbReference type="Proteomes" id="UP001275084">
    <property type="component" value="Unassembled WGS sequence"/>
</dbReference>
<accession>A0AAJ0MA28</accession>
<reference evidence="2" key="2">
    <citation type="submission" date="2023-06" db="EMBL/GenBank/DDBJ databases">
        <authorList>
            <consortium name="Lawrence Berkeley National Laboratory"/>
            <person name="Haridas S."/>
            <person name="Hensen N."/>
            <person name="Bonometti L."/>
            <person name="Westerberg I."/>
            <person name="Brannstrom I.O."/>
            <person name="Guillou S."/>
            <person name="Cros-Aarteil S."/>
            <person name="Calhoun S."/>
            <person name="Kuo A."/>
            <person name="Mondo S."/>
            <person name="Pangilinan J."/>
            <person name="Riley R."/>
            <person name="Labutti K."/>
            <person name="Andreopoulos B."/>
            <person name="Lipzen A."/>
            <person name="Chen C."/>
            <person name="Yanf M."/>
            <person name="Daum C."/>
            <person name="Ng V."/>
            <person name="Clum A."/>
            <person name="Steindorff A."/>
            <person name="Ohm R."/>
            <person name="Martin F."/>
            <person name="Silar P."/>
            <person name="Natvig D."/>
            <person name="Lalanne C."/>
            <person name="Gautier V."/>
            <person name="Ament-Velasquez S.L."/>
            <person name="Kruys A."/>
            <person name="Hutchinson M.I."/>
            <person name="Powell A.J."/>
            <person name="Barry K."/>
            <person name="Miller A.N."/>
            <person name="Grigoriev I.V."/>
            <person name="Debuchy R."/>
            <person name="Gladieux P."/>
            <person name="Thoren M.H."/>
            <person name="Johannesson H."/>
        </authorList>
    </citation>
    <scope>NUCLEOTIDE SEQUENCE</scope>
    <source>
        <strain evidence="2">CBS 955.72</strain>
    </source>
</reference>
<feature type="compositionally biased region" description="Basic and acidic residues" evidence="1">
    <location>
        <begin position="259"/>
        <end position="275"/>
    </location>
</feature>
<proteinExistence type="predicted"/>
<dbReference type="AlphaFoldDB" id="A0AAJ0MA28"/>
<comment type="caution">
    <text evidence="2">The sequence shown here is derived from an EMBL/GenBank/DDBJ whole genome shotgun (WGS) entry which is preliminary data.</text>
</comment>
<organism evidence="2 3">
    <name type="scientific">Lasiosphaeria hispida</name>
    <dbReference type="NCBI Taxonomy" id="260671"/>
    <lineage>
        <taxon>Eukaryota</taxon>
        <taxon>Fungi</taxon>
        <taxon>Dikarya</taxon>
        <taxon>Ascomycota</taxon>
        <taxon>Pezizomycotina</taxon>
        <taxon>Sordariomycetes</taxon>
        <taxon>Sordariomycetidae</taxon>
        <taxon>Sordariales</taxon>
        <taxon>Lasiosphaeriaceae</taxon>
        <taxon>Lasiosphaeria</taxon>
    </lineage>
</organism>
<sequence length="275" mass="30902">MLSAKARGKLPAAEDLVEDIVRAFEAARYKPGVTEDVMTALEAVGYNIDQDSSVGPILNSVENPTEFEVDPGYKEEDIPKYMANRRGPPRRVHLIHRCQELLREKIWLYFNPRCGYLDFSMGRGTTFRGVANLPIRRGAPIEENQPVLGDRVTFTGRMIGNPRGGKSGKWRGWIPDYWRDDLSESRWPCYGSDAPPSIPLALPPEFENMTLQELRERSENLSKSVETESFSDYGSNSDSESPDGPQPGSSFSDGAFLEALRKMSEDKDGEQNDFD</sequence>
<evidence type="ECO:0000256" key="1">
    <source>
        <dbReference type="SAM" id="MobiDB-lite"/>
    </source>
</evidence>
<evidence type="ECO:0000313" key="2">
    <source>
        <dbReference type="EMBL" id="KAK3344460.1"/>
    </source>
</evidence>
<feature type="compositionally biased region" description="Polar residues" evidence="1">
    <location>
        <begin position="221"/>
        <end position="239"/>
    </location>
</feature>
<dbReference type="EMBL" id="JAUIQD010000007">
    <property type="protein sequence ID" value="KAK3344460.1"/>
    <property type="molecule type" value="Genomic_DNA"/>
</dbReference>
<feature type="region of interest" description="Disordered" evidence="1">
    <location>
        <begin position="216"/>
        <end position="275"/>
    </location>
</feature>
<keyword evidence="3" id="KW-1185">Reference proteome</keyword>
<evidence type="ECO:0000313" key="3">
    <source>
        <dbReference type="Proteomes" id="UP001275084"/>
    </source>
</evidence>
<reference evidence="2" key="1">
    <citation type="journal article" date="2023" name="Mol. Phylogenet. Evol.">
        <title>Genome-scale phylogeny and comparative genomics of the fungal order Sordariales.</title>
        <authorList>
            <person name="Hensen N."/>
            <person name="Bonometti L."/>
            <person name="Westerberg I."/>
            <person name="Brannstrom I.O."/>
            <person name="Guillou S."/>
            <person name="Cros-Aarteil S."/>
            <person name="Calhoun S."/>
            <person name="Haridas S."/>
            <person name="Kuo A."/>
            <person name="Mondo S."/>
            <person name="Pangilinan J."/>
            <person name="Riley R."/>
            <person name="LaButti K."/>
            <person name="Andreopoulos B."/>
            <person name="Lipzen A."/>
            <person name="Chen C."/>
            <person name="Yan M."/>
            <person name="Daum C."/>
            <person name="Ng V."/>
            <person name="Clum A."/>
            <person name="Steindorff A."/>
            <person name="Ohm R.A."/>
            <person name="Martin F."/>
            <person name="Silar P."/>
            <person name="Natvig D.O."/>
            <person name="Lalanne C."/>
            <person name="Gautier V."/>
            <person name="Ament-Velasquez S.L."/>
            <person name="Kruys A."/>
            <person name="Hutchinson M.I."/>
            <person name="Powell A.J."/>
            <person name="Barry K."/>
            <person name="Miller A.N."/>
            <person name="Grigoriev I.V."/>
            <person name="Debuchy R."/>
            <person name="Gladieux P."/>
            <person name="Hiltunen Thoren M."/>
            <person name="Johannesson H."/>
        </authorList>
    </citation>
    <scope>NUCLEOTIDE SEQUENCE</scope>
    <source>
        <strain evidence="2">CBS 955.72</strain>
    </source>
</reference>
<gene>
    <name evidence="2" type="ORF">B0T25DRAFT_573397</name>
</gene>